<sequence length="442" mass="50403">MTVFGTVGKYELGRTLGEGTFAKVKYARHVGTGEPVAIKIIDKERILKPKMIEREISTMKLIKHPNVVQLKEVLASKKRVYIVLEFVDGCELFDLIVQNGRMEPETARKYFQQLIHAVDYCHSRGVYHRDLKPENLLLDSKGDLKISDFGLSALSHQRWEDGLLHTTCGTPNYVAPEVINEKGYDGAAADIWSCGVILYVLLAGFLPFDEYNTYDLYKKIEEAEFTFPSWFPEGAKHLVTRILDANPKSRMTMPELLNDEWFKINDTVVKCSYDDFSTESIDGIFKSEEENFAVEDTTPSLINAFEIISMSEGLDLSGLFKEQKCLIKNESRFTVKHPANEILKKMVNLANTLGFRTRRKNYKLKMLSQKPGRKGCLAVASEVFAVGPSLFMVDLKKVNGDTIEYREFQREMRVGLKDIVWKLDGDTSNEAQHSSRQQKDHL</sequence>
<dbReference type="InterPro" id="IPR018451">
    <property type="entry name" value="NAF/FISL_domain"/>
</dbReference>
<keyword evidence="16" id="KW-1185">Reference proteome</keyword>
<dbReference type="EC" id="2.7.11.1" evidence="2"/>
<keyword evidence="6" id="KW-0418">Kinase</keyword>
<dbReference type="PROSITE" id="PS00108">
    <property type="entry name" value="PROTEIN_KINASE_ST"/>
    <property type="match status" value="1"/>
</dbReference>
<keyword evidence="3 12" id="KW-0723">Serine/threonine-protein kinase</keyword>
<reference evidence="15" key="1">
    <citation type="submission" date="2021-08" db="EMBL/GenBank/DDBJ databases">
        <title>WGS assembly of Ceratopteris richardii.</title>
        <authorList>
            <person name="Marchant D.B."/>
            <person name="Chen G."/>
            <person name="Jenkins J."/>
            <person name="Shu S."/>
            <person name="Leebens-Mack J."/>
            <person name="Grimwood J."/>
            <person name="Schmutz J."/>
            <person name="Soltis P."/>
            <person name="Soltis D."/>
            <person name="Chen Z.-H."/>
        </authorList>
    </citation>
    <scope>NUCLEOTIDE SEQUENCE</scope>
    <source>
        <strain evidence="15">Whitten #5841</strain>
        <tissue evidence="15">Leaf</tissue>
    </source>
</reference>
<evidence type="ECO:0000256" key="2">
    <source>
        <dbReference type="ARBA" id="ARBA00012513"/>
    </source>
</evidence>
<dbReference type="Pfam" id="PF00069">
    <property type="entry name" value="Pkinase"/>
    <property type="match status" value="1"/>
</dbReference>
<protein>
    <recommendedName>
        <fullName evidence="2">non-specific serine/threonine protein kinase</fullName>
        <ecNumber evidence="2">2.7.11.1</ecNumber>
    </recommendedName>
</protein>
<evidence type="ECO:0000313" key="15">
    <source>
        <dbReference type="EMBL" id="KAH7287134.1"/>
    </source>
</evidence>
<dbReference type="InterPro" id="IPR017441">
    <property type="entry name" value="Protein_kinase_ATP_BS"/>
</dbReference>
<comment type="catalytic activity">
    <reaction evidence="9">
        <text>L-threonyl-[protein] + ATP = O-phospho-L-threonyl-[protein] + ADP + H(+)</text>
        <dbReference type="Rhea" id="RHEA:46608"/>
        <dbReference type="Rhea" id="RHEA-COMP:11060"/>
        <dbReference type="Rhea" id="RHEA-COMP:11605"/>
        <dbReference type="ChEBI" id="CHEBI:15378"/>
        <dbReference type="ChEBI" id="CHEBI:30013"/>
        <dbReference type="ChEBI" id="CHEBI:30616"/>
        <dbReference type="ChEBI" id="CHEBI:61977"/>
        <dbReference type="ChEBI" id="CHEBI:456216"/>
        <dbReference type="EC" id="2.7.11.1"/>
    </reaction>
</comment>
<dbReference type="InterPro" id="IPR000719">
    <property type="entry name" value="Prot_kinase_dom"/>
</dbReference>
<dbReference type="FunFam" id="3.30.310.80:FF:000005">
    <property type="entry name" value="Non-specific serine/threonine protein kinase"/>
    <property type="match status" value="1"/>
</dbReference>
<dbReference type="GO" id="GO:0007165">
    <property type="term" value="P:signal transduction"/>
    <property type="evidence" value="ECO:0007669"/>
    <property type="project" value="InterPro"/>
</dbReference>
<gene>
    <name evidence="15" type="ORF">KP509_32G039700</name>
</gene>
<organism evidence="15 16">
    <name type="scientific">Ceratopteris richardii</name>
    <name type="common">Triangle waterfern</name>
    <dbReference type="NCBI Taxonomy" id="49495"/>
    <lineage>
        <taxon>Eukaryota</taxon>
        <taxon>Viridiplantae</taxon>
        <taxon>Streptophyta</taxon>
        <taxon>Embryophyta</taxon>
        <taxon>Tracheophyta</taxon>
        <taxon>Polypodiopsida</taxon>
        <taxon>Polypodiidae</taxon>
        <taxon>Polypodiales</taxon>
        <taxon>Pteridineae</taxon>
        <taxon>Pteridaceae</taxon>
        <taxon>Parkerioideae</taxon>
        <taxon>Ceratopteris</taxon>
    </lineage>
</organism>
<evidence type="ECO:0000256" key="4">
    <source>
        <dbReference type="ARBA" id="ARBA00022679"/>
    </source>
</evidence>
<dbReference type="GO" id="GO:0005524">
    <property type="term" value="F:ATP binding"/>
    <property type="evidence" value="ECO:0007669"/>
    <property type="project" value="UniProtKB-UniRule"/>
</dbReference>
<dbReference type="Pfam" id="PF03822">
    <property type="entry name" value="NAF"/>
    <property type="match status" value="1"/>
</dbReference>
<keyword evidence="7 11" id="KW-0067">ATP-binding</keyword>
<evidence type="ECO:0000256" key="12">
    <source>
        <dbReference type="RuleBase" id="RU000304"/>
    </source>
</evidence>
<dbReference type="FunFam" id="1.10.510.10:FF:000279">
    <property type="entry name" value="Non-specific serine/threonine protein kinase"/>
    <property type="match status" value="1"/>
</dbReference>
<feature type="domain" description="Protein kinase" evidence="13">
    <location>
        <begin position="10"/>
        <end position="262"/>
    </location>
</feature>
<dbReference type="PROSITE" id="PS00107">
    <property type="entry name" value="PROTEIN_KINASE_ATP"/>
    <property type="match status" value="1"/>
</dbReference>
<evidence type="ECO:0000256" key="9">
    <source>
        <dbReference type="ARBA" id="ARBA00047899"/>
    </source>
</evidence>
<keyword evidence="8" id="KW-0464">Manganese</keyword>
<dbReference type="Gene3D" id="1.10.510.10">
    <property type="entry name" value="Transferase(Phosphotransferase) domain 1"/>
    <property type="match status" value="1"/>
</dbReference>
<dbReference type="CDD" id="cd12195">
    <property type="entry name" value="CIPK_C"/>
    <property type="match status" value="1"/>
</dbReference>
<keyword evidence="4" id="KW-0808">Transferase</keyword>
<dbReference type="EMBL" id="CM035437">
    <property type="protein sequence ID" value="KAH7287134.1"/>
    <property type="molecule type" value="Genomic_DNA"/>
</dbReference>
<comment type="caution">
    <text evidence="15">The sequence shown here is derived from an EMBL/GenBank/DDBJ whole genome shotgun (WGS) entry which is preliminary data.</text>
</comment>
<dbReference type="Gene3D" id="3.30.200.20">
    <property type="entry name" value="Phosphorylase Kinase, domain 1"/>
    <property type="match status" value="1"/>
</dbReference>
<dbReference type="InterPro" id="IPR011009">
    <property type="entry name" value="Kinase-like_dom_sf"/>
</dbReference>
<evidence type="ECO:0000256" key="11">
    <source>
        <dbReference type="PROSITE-ProRule" id="PRU10141"/>
    </source>
</evidence>
<dbReference type="Proteomes" id="UP000825935">
    <property type="component" value="Chromosome 32"/>
</dbReference>
<comment type="similarity">
    <text evidence="1">Belongs to the protein kinase superfamily. CAMK Ser/Thr protein kinase family. SNF1 subfamily.</text>
</comment>
<keyword evidence="5 11" id="KW-0547">Nucleotide-binding</keyword>
<feature type="domain" description="NAF" evidence="14">
    <location>
        <begin position="297"/>
        <end position="321"/>
    </location>
</feature>
<evidence type="ECO:0000256" key="7">
    <source>
        <dbReference type="ARBA" id="ARBA00022840"/>
    </source>
</evidence>
<dbReference type="OrthoDB" id="193931at2759"/>
<accession>A0A8T2QU72</accession>
<dbReference type="FunFam" id="3.30.200.20:FF:000096">
    <property type="entry name" value="Non-specific serine/threonine protein kinase"/>
    <property type="match status" value="1"/>
</dbReference>
<dbReference type="PROSITE" id="PS50816">
    <property type="entry name" value="NAF"/>
    <property type="match status" value="1"/>
</dbReference>
<name>A0A8T2QU72_CERRI</name>
<evidence type="ECO:0000256" key="1">
    <source>
        <dbReference type="ARBA" id="ARBA00006234"/>
    </source>
</evidence>
<evidence type="ECO:0000259" key="14">
    <source>
        <dbReference type="PROSITE" id="PS50816"/>
    </source>
</evidence>
<evidence type="ECO:0000256" key="3">
    <source>
        <dbReference type="ARBA" id="ARBA00022527"/>
    </source>
</evidence>
<dbReference type="SMART" id="SM00220">
    <property type="entry name" value="S_TKc"/>
    <property type="match status" value="1"/>
</dbReference>
<comment type="catalytic activity">
    <reaction evidence="10">
        <text>L-seryl-[protein] + ATP = O-phospho-L-seryl-[protein] + ADP + H(+)</text>
        <dbReference type="Rhea" id="RHEA:17989"/>
        <dbReference type="Rhea" id="RHEA-COMP:9863"/>
        <dbReference type="Rhea" id="RHEA-COMP:11604"/>
        <dbReference type="ChEBI" id="CHEBI:15378"/>
        <dbReference type="ChEBI" id="CHEBI:29999"/>
        <dbReference type="ChEBI" id="CHEBI:30616"/>
        <dbReference type="ChEBI" id="CHEBI:83421"/>
        <dbReference type="ChEBI" id="CHEBI:456216"/>
        <dbReference type="EC" id="2.7.11.1"/>
    </reaction>
</comment>
<dbReference type="PROSITE" id="PS50011">
    <property type="entry name" value="PROTEIN_KINASE_DOM"/>
    <property type="match status" value="1"/>
</dbReference>
<dbReference type="InterPro" id="IPR004041">
    <property type="entry name" value="NAF_dom"/>
</dbReference>
<dbReference type="SUPFAM" id="SSF56112">
    <property type="entry name" value="Protein kinase-like (PK-like)"/>
    <property type="match status" value="1"/>
</dbReference>
<evidence type="ECO:0000256" key="10">
    <source>
        <dbReference type="ARBA" id="ARBA00048679"/>
    </source>
</evidence>
<dbReference type="Gene3D" id="3.30.310.80">
    <property type="entry name" value="Kinase associated domain 1, KA1"/>
    <property type="match status" value="1"/>
</dbReference>
<dbReference type="GO" id="GO:0004674">
    <property type="term" value="F:protein serine/threonine kinase activity"/>
    <property type="evidence" value="ECO:0007669"/>
    <property type="project" value="UniProtKB-KW"/>
</dbReference>
<dbReference type="PANTHER" id="PTHR43895">
    <property type="entry name" value="CALCIUM/CALMODULIN-DEPENDENT PROTEIN KINASE KINASE-RELATED"/>
    <property type="match status" value="1"/>
</dbReference>
<proteinExistence type="inferred from homology"/>
<evidence type="ECO:0000313" key="16">
    <source>
        <dbReference type="Proteomes" id="UP000825935"/>
    </source>
</evidence>
<evidence type="ECO:0000256" key="5">
    <source>
        <dbReference type="ARBA" id="ARBA00022741"/>
    </source>
</evidence>
<dbReference type="InterPro" id="IPR008271">
    <property type="entry name" value="Ser/Thr_kinase_AS"/>
</dbReference>
<evidence type="ECO:0000259" key="13">
    <source>
        <dbReference type="PROSITE" id="PS50011"/>
    </source>
</evidence>
<evidence type="ECO:0000256" key="6">
    <source>
        <dbReference type="ARBA" id="ARBA00022777"/>
    </source>
</evidence>
<dbReference type="AlphaFoldDB" id="A0A8T2QU72"/>
<feature type="binding site" evidence="11">
    <location>
        <position position="48"/>
    </location>
    <ligand>
        <name>ATP</name>
        <dbReference type="ChEBI" id="CHEBI:30616"/>
    </ligand>
</feature>
<evidence type="ECO:0000256" key="8">
    <source>
        <dbReference type="ARBA" id="ARBA00023211"/>
    </source>
</evidence>
<dbReference type="PANTHER" id="PTHR43895:SF123">
    <property type="entry name" value="NON-SPECIFIC SERINE_THREONINE PROTEIN KINASE"/>
    <property type="match status" value="1"/>
</dbReference>